<dbReference type="Proteomes" id="UP000008177">
    <property type="component" value="Unplaced contigs"/>
</dbReference>
<sequence length="134" mass="15584">MSQMPKYDTAVARDENLASEIVYSKFLQEVFDVSILVVDGGVEHQKAKRPSYLIVVGKPHPCHCLRTCIAGNMRRRRHHNRWVWDERVALDDTNRFIVLTSCPSDFIVPDCRVLLYDLYLHGLLPYEFTSFVRS</sequence>
<protein>
    <submittedName>
        <fullName evidence="1">Uncharacterized protein</fullName>
    </submittedName>
</protein>
<name>G2XW67_BOTF4</name>
<accession>G2XW67</accession>
<organism evidence="1 2">
    <name type="scientific">Botryotinia fuckeliana (strain T4)</name>
    <name type="common">Noble rot fungus</name>
    <name type="synonym">Botrytis cinerea</name>
    <dbReference type="NCBI Taxonomy" id="999810"/>
    <lineage>
        <taxon>Eukaryota</taxon>
        <taxon>Fungi</taxon>
        <taxon>Dikarya</taxon>
        <taxon>Ascomycota</taxon>
        <taxon>Pezizomycotina</taxon>
        <taxon>Leotiomycetes</taxon>
        <taxon>Helotiales</taxon>
        <taxon>Sclerotiniaceae</taxon>
        <taxon>Botrytis</taxon>
    </lineage>
</organism>
<evidence type="ECO:0000313" key="1">
    <source>
        <dbReference type="EMBL" id="CCD44737.1"/>
    </source>
</evidence>
<dbReference type="InParanoid" id="G2XW67"/>
<dbReference type="HOGENOM" id="CLU_1895882_0_0_1"/>
<gene>
    <name evidence="1" type="ORF">BofuT4_P056380.1</name>
</gene>
<evidence type="ECO:0000313" key="2">
    <source>
        <dbReference type="Proteomes" id="UP000008177"/>
    </source>
</evidence>
<reference evidence="2" key="1">
    <citation type="journal article" date="2011" name="PLoS Genet.">
        <title>Genomic analysis of the necrotrophic fungal pathogens Sclerotinia sclerotiorum and Botrytis cinerea.</title>
        <authorList>
            <person name="Amselem J."/>
            <person name="Cuomo C.A."/>
            <person name="van Kan J.A."/>
            <person name="Viaud M."/>
            <person name="Benito E.P."/>
            <person name="Couloux A."/>
            <person name="Coutinho P.M."/>
            <person name="de Vries R.P."/>
            <person name="Dyer P.S."/>
            <person name="Fillinger S."/>
            <person name="Fournier E."/>
            <person name="Gout L."/>
            <person name="Hahn M."/>
            <person name="Kohn L."/>
            <person name="Lapalu N."/>
            <person name="Plummer K.M."/>
            <person name="Pradier J.M."/>
            <person name="Quevillon E."/>
            <person name="Sharon A."/>
            <person name="Simon A."/>
            <person name="ten Have A."/>
            <person name="Tudzynski B."/>
            <person name="Tudzynski P."/>
            <person name="Wincker P."/>
            <person name="Andrew M."/>
            <person name="Anthouard V."/>
            <person name="Beever R.E."/>
            <person name="Beffa R."/>
            <person name="Benoit I."/>
            <person name="Bouzid O."/>
            <person name="Brault B."/>
            <person name="Chen Z."/>
            <person name="Choquer M."/>
            <person name="Collemare J."/>
            <person name="Cotton P."/>
            <person name="Danchin E.G."/>
            <person name="Da Silva C."/>
            <person name="Gautier A."/>
            <person name="Giraud C."/>
            <person name="Giraud T."/>
            <person name="Gonzalez C."/>
            <person name="Grossetete S."/>
            <person name="Guldener U."/>
            <person name="Henrissat B."/>
            <person name="Howlett B.J."/>
            <person name="Kodira C."/>
            <person name="Kretschmer M."/>
            <person name="Lappartient A."/>
            <person name="Leroch M."/>
            <person name="Levis C."/>
            <person name="Mauceli E."/>
            <person name="Neuveglise C."/>
            <person name="Oeser B."/>
            <person name="Pearson M."/>
            <person name="Poulain J."/>
            <person name="Poussereau N."/>
            <person name="Quesneville H."/>
            <person name="Rascle C."/>
            <person name="Schumacher J."/>
            <person name="Segurens B."/>
            <person name="Sexton A."/>
            <person name="Silva E."/>
            <person name="Sirven C."/>
            <person name="Soanes D.M."/>
            <person name="Talbot N.J."/>
            <person name="Templeton M."/>
            <person name="Yandava C."/>
            <person name="Yarden O."/>
            <person name="Zeng Q."/>
            <person name="Rollins J.A."/>
            <person name="Lebrun M.H."/>
            <person name="Dickman M."/>
        </authorList>
    </citation>
    <scope>NUCLEOTIDE SEQUENCE [LARGE SCALE GENOMIC DNA]</scope>
    <source>
        <strain evidence="2">T4</strain>
    </source>
</reference>
<proteinExistence type="predicted"/>
<dbReference type="AlphaFoldDB" id="G2XW67"/>
<dbReference type="EMBL" id="FQ790271">
    <property type="protein sequence ID" value="CCD44737.1"/>
    <property type="molecule type" value="Genomic_DNA"/>
</dbReference>